<organism evidence="6 7">
    <name type="scientific">Enterovibrio norvegicus DSM 15893</name>
    <dbReference type="NCBI Taxonomy" id="1121869"/>
    <lineage>
        <taxon>Bacteria</taxon>
        <taxon>Pseudomonadati</taxon>
        <taxon>Pseudomonadota</taxon>
        <taxon>Gammaproteobacteria</taxon>
        <taxon>Vibrionales</taxon>
        <taxon>Vibrionaceae</taxon>
        <taxon>Enterovibrio</taxon>
    </lineage>
</organism>
<dbReference type="STRING" id="1121869.SAMN03084138_00149"/>
<dbReference type="InterPro" id="IPR023772">
    <property type="entry name" value="DNA-bd_HTH_TetR-type_CS"/>
</dbReference>
<keyword evidence="3" id="KW-0804">Transcription</keyword>
<dbReference type="PROSITE" id="PS50977">
    <property type="entry name" value="HTH_TETR_2"/>
    <property type="match status" value="1"/>
</dbReference>
<dbReference type="Gene3D" id="1.10.10.60">
    <property type="entry name" value="Homeodomain-like"/>
    <property type="match status" value="1"/>
</dbReference>
<dbReference type="InterPro" id="IPR001647">
    <property type="entry name" value="HTH_TetR"/>
</dbReference>
<evidence type="ECO:0000256" key="1">
    <source>
        <dbReference type="ARBA" id="ARBA00023015"/>
    </source>
</evidence>
<dbReference type="Pfam" id="PF14246">
    <property type="entry name" value="TetR_C_7"/>
    <property type="match status" value="1"/>
</dbReference>
<evidence type="ECO:0000256" key="3">
    <source>
        <dbReference type="ARBA" id="ARBA00023163"/>
    </source>
</evidence>
<dbReference type="InterPro" id="IPR050109">
    <property type="entry name" value="HTH-type_TetR-like_transc_reg"/>
</dbReference>
<dbReference type="Proteomes" id="UP000182692">
    <property type="component" value="Unassembled WGS sequence"/>
</dbReference>
<evidence type="ECO:0000256" key="4">
    <source>
        <dbReference type="PROSITE-ProRule" id="PRU00335"/>
    </source>
</evidence>
<dbReference type="PANTHER" id="PTHR30055">
    <property type="entry name" value="HTH-TYPE TRANSCRIPTIONAL REGULATOR RUTR"/>
    <property type="match status" value="1"/>
</dbReference>
<dbReference type="AlphaFoldDB" id="A0A1I5JEQ9"/>
<evidence type="ECO:0000256" key="2">
    <source>
        <dbReference type="ARBA" id="ARBA00023125"/>
    </source>
</evidence>
<protein>
    <submittedName>
        <fullName evidence="6">Transcriptional regulator, TetR family</fullName>
    </submittedName>
</protein>
<proteinExistence type="predicted"/>
<dbReference type="InterPro" id="IPR009057">
    <property type="entry name" value="Homeodomain-like_sf"/>
</dbReference>
<evidence type="ECO:0000313" key="6">
    <source>
        <dbReference type="EMBL" id="SFO71277.1"/>
    </source>
</evidence>
<sequence length="204" mass="23246">MMIEKKKTRSELKREAILCAARQAFHEYGVQNTSMDKLAALANVSKRTVYNHFASKEALVMELLSVLWKSTITADALEELAQQPLEEQLTTLLYQEILVFSKPEYLDMAKVAIGHFLFQPDALQEQMKNMSKEDTALHAWLVAQQEKSTLTMDNIEQARSQLHNLIKGSAFWPQLIGACQPISEEEGLVLARNTATFFLSHYRK</sequence>
<reference evidence="6 7" key="1">
    <citation type="submission" date="2016-10" db="EMBL/GenBank/DDBJ databases">
        <authorList>
            <person name="de Groot N.N."/>
        </authorList>
    </citation>
    <scope>NUCLEOTIDE SEQUENCE [LARGE SCALE GENOMIC DNA]</scope>
    <source>
        <strain evidence="6 7">DSM 15893</strain>
    </source>
</reference>
<evidence type="ECO:0000313" key="7">
    <source>
        <dbReference type="Proteomes" id="UP000182692"/>
    </source>
</evidence>
<dbReference type="Gene3D" id="1.10.357.10">
    <property type="entry name" value="Tetracycline Repressor, domain 2"/>
    <property type="match status" value="1"/>
</dbReference>
<dbReference type="GO" id="GO:0003700">
    <property type="term" value="F:DNA-binding transcription factor activity"/>
    <property type="evidence" value="ECO:0007669"/>
    <property type="project" value="TreeGrafter"/>
</dbReference>
<feature type="domain" description="HTH tetR-type" evidence="5">
    <location>
        <begin position="11"/>
        <end position="71"/>
    </location>
</feature>
<keyword evidence="2 4" id="KW-0238">DNA-binding</keyword>
<name>A0A1I5JEQ9_9GAMM</name>
<dbReference type="PANTHER" id="PTHR30055:SF224">
    <property type="entry name" value="TRANSCRIPTIONAL REGULATOR TETR FAMILY"/>
    <property type="match status" value="1"/>
</dbReference>
<keyword evidence="1" id="KW-0805">Transcription regulation</keyword>
<dbReference type="Pfam" id="PF00440">
    <property type="entry name" value="TetR_N"/>
    <property type="match status" value="1"/>
</dbReference>
<gene>
    <name evidence="6" type="ORF">SAMN03084138_00149</name>
</gene>
<dbReference type="PRINTS" id="PR00455">
    <property type="entry name" value="HTHTETR"/>
</dbReference>
<dbReference type="FunFam" id="1.10.10.60:FF:000141">
    <property type="entry name" value="TetR family transcriptional regulator"/>
    <property type="match status" value="1"/>
</dbReference>
<dbReference type="InterPro" id="IPR039536">
    <property type="entry name" value="TetR_C_Proteobacteria"/>
</dbReference>
<dbReference type="GO" id="GO:0000976">
    <property type="term" value="F:transcription cis-regulatory region binding"/>
    <property type="evidence" value="ECO:0007669"/>
    <property type="project" value="TreeGrafter"/>
</dbReference>
<accession>A0A1I5JEQ9</accession>
<feature type="DNA-binding region" description="H-T-H motif" evidence="4">
    <location>
        <begin position="34"/>
        <end position="53"/>
    </location>
</feature>
<dbReference type="SUPFAM" id="SSF46689">
    <property type="entry name" value="Homeodomain-like"/>
    <property type="match status" value="1"/>
</dbReference>
<dbReference type="EMBL" id="FOWR01000001">
    <property type="protein sequence ID" value="SFO71277.1"/>
    <property type="molecule type" value="Genomic_DNA"/>
</dbReference>
<dbReference type="PROSITE" id="PS01081">
    <property type="entry name" value="HTH_TETR_1"/>
    <property type="match status" value="1"/>
</dbReference>
<evidence type="ECO:0000259" key="5">
    <source>
        <dbReference type="PROSITE" id="PS50977"/>
    </source>
</evidence>